<proteinExistence type="predicted"/>
<dbReference type="EMBL" id="CAKLBY020000065">
    <property type="protein sequence ID" value="CAK7922254.1"/>
    <property type="molecule type" value="Genomic_DNA"/>
</dbReference>
<accession>A0AAV1TJD2</accession>
<dbReference type="AlphaFoldDB" id="A0AAV1TJD2"/>
<protein>
    <submittedName>
        <fullName evidence="2">Uncharacterized protein</fullName>
    </submittedName>
</protein>
<feature type="compositionally biased region" description="Polar residues" evidence="1">
    <location>
        <begin position="54"/>
        <end position="64"/>
    </location>
</feature>
<feature type="compositionally biased region" description="Low complexity" evidence="1">
    <location>
        <begin position="43"/>
        <end position="53"/>
    </location>
</feature>
<dbReference type="Proteomes" id="UP001162060">
    <property type="component" value="Unassembled WGS sequence"/>
</dbReference>
<gene>
    <name evidence="2" type="ORF">PM001_LOCUS7535</name>
</gene>
<evidence type="ECO:0000256" key="1">
    <source>
        <dbReference type="SAM" id="MobiDB-lite"/>
    </source>
</evidence>
<reference evidence="2" key="1">
    <citation type="submission" date="2024-01" db="EMBL/GenBank/DDBJ databases">
        <authorList>
            <person name="Webb A."/>
        </authorList>
    </citation>
    <scope>NUCLEOTIDE SEQUENCE</scope>
    <source>
        <strain evidence="2">Pm1</strain>
    </source>
</reference>
<feature type="compositionally biased region" description="Basic and acidic residues" evidence="1">
    <location>
        <begin position="65"/>
        <end position="76"/>
    </location>
</feature>
<organism evidence="2 3">
    <name type="scientific">Peronospora matthiolae</name>
    <dbReference type="NCBI Taxonomy" id="2874970"/>
    <lineage>
        <taxon>Eukaryota</taxon>
        <taxon>Sar</taxon>
        <taxon>Stramenopiles</taxon>
        <taxon>Oomycota</taxon>
        <taxon>Peronosporomycetes</taxon>
        <taxon>Peronosporales</taxon>
        <taxon>Peronosporaceae</taxon>
        <taxon>Peronospora</taxon>
    </lineage>
</organism>
<comment type="caution">
    <text evidence="2">The sequence shown here is derived from an EMBL/GenBank/DDBJ whole genome shotgun (WGS) entry which is preliminary data.</text>
</comment>
<sequence>MHALRESASVADVSLERKLRYDFAKLEAKGRLRRVSRSRYASAASTAAGSRQSFDTNSPALTTTSEKRDAHQDELGRGAQKRQRRMVNLAEGESHTMSFQTQGTHTTSPNIGSDHDDDVFEVPAPHGNVSSLAHQATPVAIGVLAEIHAELVKKV</sequence>
<feature type="region of interest" description="Disordered" evidence="1">
    <location>
        <begin position="43"/>
        <end position="84"/>
    </location>
</feature>
<evidence type="ECO:0000313" key="3">
    <source>
        <dbReference type="Proteomes" id="UP001162060"/>
    </source>
</evidence>
<name>A0AAV1TJD2_9STRA</name>
<evidence type="ECO:0000313" key="2">
    <source>
        <dbReference type="EMBL" id="CAK7922254.1"/>
    </source>
</evidence>